<comment type="function">
    <text evidence="3 5">Mediates inactivation of the TORC1 complex in response to amino acid starvation. Required for meiotic nuclear division.</text>
</comment>
<keyword evidence="9" id="KW-1185">Reference proteome</keyword>
<evidence type="ECO:0000256" key="3">
    <source>
        <dbReference type="ARBA" id="ARBA00025376"/>
    </source>
</evidence>
<feature type="compositionally biased region" description="Polar residues" evidence="6">
    <location>
        <begin position="336"/>
        <end position="346"/>
    </location>
</feature>
<comment type="caution">
    <text evidence="8">The sequence shown here is derived from an EMBL/GenBank/DDBJ whole genome shotgun (WGS) entry which is preliminary data.</text>
</comment>
<feature type="compositionally biased region" description="Basic and acidic residues" evidence="6">
    <location>
        <begin position="230"/>
        <end position="266"/>
    </location>
</feature>
<dbReference type="Proteomes" id="UP001562354">
    <property type="component" value="Unassembled WGS sequence"/>
</dbReference>
<organism evidence="8 9">
    <name type="scientific">Neodothiora populina</name>
    <dbReference type="NCBI Taxonomy" id="2781224"/>
    <lineage>
        <taxon>Eukaryota</taxon>
        <taxon>Fungi</taxon>
        <taxon>Dikarya</taxon>
        <taxon>Ascomycota</taxon>
        <taxon>Pezizomycotina</taxon>
        <taxon>Dothideomycetes</taxon>
        <taxon>Dothideomycetidae</taxon>
        <taxon>Dothideales</taxon>
        <taxon>Dothioraceae</taxon>
        <taxon>Neodothiora</taxon>
    </lineage>
</organism>
<feature type="compositionally biased region" description="Polar residues" evidence="6">
    <location>
        <begin position="748"/>
        <end position="765"/>
    </location>
</feature>
<feature type="region of interest" description="Disordered" evidence="6">
    <location>
        <begin position="814"/>
        <end position="901"/>
    </location>
</feature>
<dbReference type="EMBL" id="JBFMKM010000016">
    <property type="protein sequence ID" value="KAL1296853.1"/>
    <property type="molecule type" value="Genomic_DNA"/>
</dbReference>
<feature type="domain" description="GATOR1 complex protein NPRL3 C-terminal HTH" evidence="7">
    <location>
        <begin position="934"/>
        <end position="993"/>
    </location>
</feature>
<evidence type="ECO:0000256" key="1">
    <source>
        <dbReference type="ARBA" id="ARBA00010546"/>
    </source>
</evidence>
<evidence type="ECO:0000256" key="6">
    <source>
        <dbReference type="SAM" id="MobiDB-lite"/>
    </source>
</evidence>
<evidence type="ECO:0000313" key="8">
    <source>
        <dbReference type="EMBL" id="KAL1296853.1"/>
    </source>
</evidence>
<proteinExistence type="inferred from homology"/>
<comment type="subcellular location">
    <subcellularLocation>
        <location evidence="5">Vacuole membrane</location>
        <topology evidence="5">Peripheral membrane protein</topology>
    </subcellularLocation>
</comment>
<sequence length="1003" mass="110155">MFLFPMPIAPHSLPPNPSLVAIILIVTTRRGPRFVFHYPGIPEPSQQSNSWAFGSIGSDSESSDDSSDEGTITSEPGDTASRAGSVTSRDGTSRQGSHSGKTGKWSAASASTRKTTRTLREDGPDDDEDVDDDIEALDLTNTDSRDGKKENNATEDGNGGAVKDRLADWEKVLGYPTEGLEKLLSPPDKFRKKRFEVSLEELVFLGYPVFAKEDGSWKKKQHKHSKKKRWEREHREDQDDDDAVPHDDDTDHNLTTEKHPFDDQMKNHASGRPQDLNITTSRLERVSSPELSPTTTPDDARKHSDPDSLNPQSGLNDLSHSFDSTGGMSEAASEVKSMSTTSGSQNGDDVSMFHVVFVMNPPTLEYHIRVQEMYDNVVKKFSKALRYEQSRSGWVEKEARKILTLKNQAKENKKPTPMSILWPKIIQQSPLAKAIANIYTSIASNKIAHVSIGSTFDASIQIPQAISTSYVATPMEPQLPGLWLTTASMLEDDDGVSTLSPHAALLLLEDKETMLKEIQGESKERTDPLMEFIGHLSPTKSLSKLSASLRLSLSDMQFLARHLIYWRRARAIPPLHIRDTYIVSPNCDMKSLSRATTLYAQRFHALPSLPNMLQLLSGKPKQYGYHIPTKDHKATYMEILAWLMRGGWVTQLRTFAWVKVTPAVKAAVAVQIRKEAERANARARAVMTRPDITGAKRTDMLGSISSASPSARRTYSEDDYISSNSTSRKSSKSKGQPTSPRLDAILSPSISGSATTAMRVSSNSMARDRASISDTESISSARTAIPPSSMSSLPIAVSSPALIPLRPSPLHAVDNINPFSPPNHSNNSMPSTFSASVSGTQSNTNTNSINETDSASVASVPISATGNGIISTGPDGGAPNNPHTNPAPTADTATEAGAETQISDTATTTLTTLPSTDERDYETTLVLSPHRAKTLESRWLAHIGANVLKDKELRESWASLVKYFDGKRAIEEIAGREGWKRRRVDELMQRLEREGVLVVVRHW</sequence>
<dbReference type="PANTHER" id="PTHR13153:SF5">
    <property type="entry name" value="GATOR COMPLEX PROTEIN NPRL3"/>
    <property type="match status" value="1"/>
</dbReference>
<dbReference type="RefSeq" id="XP_069196535.1">
    <property type="nucleotide sequence ID" value="XM_069344123.1"/>
</dbReference>
<feature type="compositionally biased region" description="Polar residues" evidence="6">
    <location>
        <begin position="772"/>
        <end position="792"/>
    </location>
</feature>
<name>A0ABR3P2H1_9PEZI</name>
<evidence type="ECO:0000259" key="7">
    <source>
        <dbReference type="Pfam" id="PF24064"/>
    </source>
</evidence>
<comment type="similarity">
    <text evidence="1 5">Belongs to the NPR3 family.</text>
</comment>
<feature type="compositionally biased region" description="Acidic residues" evidence="6">
    <location>
        <begin position="123"/>
        <end position="136"/>
    </location>
</feature>
<dbReference type="GeneID" id="95978175"/>
<feature type="compositionally biased region" description="Polar residues" evidence="6">
    <location>
        <begin position="832"/>
        <end position="870"/>
    </location>
</feature>
<feature type="compositionally biased region" description="Basic residues" evidence="6">
    <location>
        <begin position="218"/>
        <end position="229"/>
    </location>
</feature>
<gene>
    <name evidence="8" type="ORF">AAFC00_004475</name>
</gene>
<dbReference type="Pfam" id="PF03666">
    <property type="entry name" value="NPR3"/>
    <property type="match status" value="1"/>
</dbReference>
<feature type="compositionally biased region" description="Low complexity" evidence="6">
    <location>
        <begin position="822"/>
        <end position="831"/>
    </location>
</feature>
<dbReference type="Pfam" id="PF24064">
    <property type="entry name" value="HTH_NPRL3"/>
    <property type="match status" value="1"/>
</dbReference>
<feature type="region of interest" description="Disordered" evidence="6">
    <location>
        <begin position="37"/>
        <end position="165"/>
    </location>
</feature>
<feature type="compositionally biased region" description="Polar residues" evidence="6">
    <location>
        <begin position="703"/>
        <end position="713"/>
    </location>
</feature>
<feature type="compositionally biased region" description="Polar residues" evidence="6">
    <location>
        <begin position="307"/>
        <end position="327"/>
    </location>
</feature>
<feature type="region of interest" description="Disordered" evidence="6">
    <location>
        <begin position="683"/>
        <end position="792"/>
    </location>
</feature>
<feature type="region of interest" description="Disordered" evidence="6">
    <location>
        <begin position="214"/>
        <end position="346"/>
    </location>
</feature>
<evidence type="ECO:0000256" key="4">
    <source>
        <dbReference type="ARBA" id="ARBA00030028"/>
    </source>
</evidence>
<evidence type="ECO:0000256" key="5">
    <source>
        <dbReference type="RuleBase" id="RU368069"/>
    </source>
</evidence>
<evidence type="ECO:0000256" key="2">
    <source>
        <dbReference type="ARBA" id="ARBA00017880"/>
    </source>
</evidence>
<feature type="compositionally biased region" description="Polar residues" evidence="6">
    <location>
        <begin position="82"/>
        <end position="100"/>
    </location>
</feature>
<protein>
    <recommendedName>
        <fullName evidence="2 5">Nitrogen permease regulator 3</fullName>
    </recommendedName>
    <alternativeName>
        <fullName evidence="4 5">Required for meiotic nuclear division protein 11</fullName>
    </alternativeName>
</protein>
<dbReference type="PANTHER" id="PTHR13153">
    <property type="entry name" value="CGTHBA PROTEIN -14 GENE PROTEIN"/>
    <property type="match status" value="1"/>
</dbReference>
<reference evidence="8 9" key="1">
    <citation type="submission" date="2024-07" db="EMBL/GenBank/DDBJ databases">
        <title>Draft sequence of the Neodothiora populina.</title>
        <authorList>
            <person name="Drown D.D."/>
            <person name="Schuette U.S."/>
            <person name="Buechlein A.B."/>
            <person name="Rusch D.R."/>
            <person name="Winton L.W."/>
            <person name="Adams G.A."/>
        </authorList>
    </citation>
    <scope>NUCLEOTIDE SEQUENCE [LARGE SCALE GENOMIC DNA]</scope>
    <source>
        <strain evidence="8 9">CPC 39397</strain>
    </source>
</reference>
<keyword evidence="5" id="KW-0469">Meiosis</keyword>
<feature type="compositionally biased region" description="Low complexity" evidence="6">
    <location>
        <begin position="877"/>
        <end position="901"/>
    </location>
</feature>
<feature type="compositionally biased region" description="Basic and acidic residues" evidence="6">
    <location>
        <begin position="143"/>
        <end position="152"/>
    </location>
</feature>
<dbReference type="InterPro" id="IPR005365">
    <property type="entry name" value="Npr3"/>
</dbReference>
<evidence type="ECO:0000313" key="9">
    <source>
        <dbReference type="Proteomes" id="UP001562354"/>
    </source>
</evidence>
<dbReference type="InterPro" id="IPR056603">
    <property type="entry name" value="HTH_NPRL3"/>
</dbReference>
<accession>A0ABR3P2H1</accession>
<keyword evidence="5" id="KW-0732">Signal</keyword>